<feature type="coiled-coil region" evidence="1">
    <location>
        <begin position="37"/>
        <end position="92"/>
    </location>
</feature>
<evidence type="ECO:0000256" key="1">
    <source>
        <dbReference type="SAM" id="Coils"/>
    </source>
</evidence>
<keyword evidence="1" id="KW-0175">Coiled coil</keyword>
<reference evidence="2 3" key="1">
    <citation type="submission" date="2016-07" db="EMBL/GenBank/DDBJ databases">
        <title>Draft genome sequence of Prauserella muralis DSM 45305, isolated from a mould-covered wall in an indoor environment.</title>
        <authorList>
            <person name="Ruckert C."/>
            <person name="Albersmeier A."/>
            <person name="Jiang C.-L."/>
            <person name="Jiang Y."/>
            <person name="Kalinowski J."/>
            <person name="Schneider O."/>
            <person name="Winkler A."/>
            <person name="Zotchev S.B."/>
        </authorList>
    </citation>
    <scope>NUCLEOTIDE SEQUENCE [LARGE SCALE GENOMIC DNA]</scope>
    <source>
        <strain evidence="2 3">DSM 45305</strain>
    </source>
</reference>
<keyword evidence="3" id="KW-1185">Reference proteome</keyword>
<sequence length="95" mass="10435">MPTAAVEAARAQFQFVDEATRYCVDRALGAAAPHVRAAEDEAEAERAERLAADYRATASTLSGRHDFLDGYLTALEDFAEGLRKRAEEYREAARG</sequence>
<comment type="caution">
    <text evidence="2">The sequence shown here is derived from an EMBL/GenBank/DDBJ whole genome shotgun (WGS) entry which is preliminary data.</text>
</comment>
<protein>
    <submittedName>
        <fullName evidence="2">Uncharacterized protein</fullName>
    </submittedName>
</protein>
<dbReference type="AlphaFoldDB" id="A0A2V4AY47"/>
<dbReference type="EMBL" id="MASW01000006">
    <property type="protein sequence ID" value="PXY20850.1"/>
    <property type="molecule type" value="Genomic_DNA"/>
</dbReference>
<dbReference type="Proteomes" id="UP000249915">
    <property type="component" value="Unassembled WGS sequence"/>
</dbReference>
<gene>
    <name evidence="2" type="ORF">BAY60_25435</name>
</gene>
<organism evidence="2 3">
    <name type="scientific">Prauserella muralis</name>
    <dbReference type="NCBI Taxonomy" id="588067"/>
    <lineage>
        <taxon>Bacteria</taxon>
        <taxon>Bacillati</taxon>
        <taxon>Actinomycetota</taxon>
        <taxon>Actinomycetes</taxon>
        <taxon>Pseudonocardiales</taxon>
        <taxon>Pseudonocardiaceae</taxon>
        <taxon>Prauserella</taxon>
    </lineage>
</organism>
<proteinExistence type="predicted"/>
<name>A0A2V4AY47_9PSEU</name>
<accession>A0A2V4AY47</accession>
<evidence type="ECO:0000313" key="3">
    <source>
        <dbReference type="Proteomes" id="UP000249915"/>
    </source>
</evidence>
<evidence type="ECO:0000313" key="2">
    <source>
        <dbReference type="EMBL" id="PXY20850.1"/>
    </source>
</evidence>